<feature type="transmembrane region" description="Helical" evidence="6">
    <location>
        <begin position="7"/>
        <end position="25"/>
    </location>
</feature>
<evidence type="ECO:0000256" key="5">
    <source>
        <dbReference type="ARBA" id="ARBA00023136"/>
    </source>
</evidence>
<organism evidence="7 8">
    <name type="scientific">Sutcliffiella rhizosphaerae</name>
    <dbReference type="NCBI Taxonomy" id="2880967"/>
    <lineage>
        <taxon>Bacteria</taxon>
        <taxon>Bacillati</taxon>
        <taxon>Bacillota</taxon>
        <taxon>Bacilli</taxon>
        <taxon>Bacillales</taxon>
        <taxon>Bacillaceae</taxon>
        <taxon>Sutcliffiella</taxon>
    </lineage>
</organism>
<dbReference type="Pfam" id="PF01940">
    <property type="entry name" value="DUF92"/>
    <property type="match status" value="1"/>
</dbReference>
<sequence length="265" mass="28723">MTVLLGNSLVLIVGILVLAFCGYFFKALSFSGAIGTLIVGALIALGYQGYGLLLIGIFFITSSFWSKFKRGKKEHTEELHEKGSRRDIIQVLANGFVPALFSGLNFLFPAEYWVYGFITSIAVANSDTWASEIGTLSIKKPFSILSWEQVERGTSGAISWLGTCAAIAGATLIACFAYIFWNAITIESVIYISIIGVLGCFIDTIFGATIQASYCCNVCGLVMEKKEHCNQKGKLLKGHPIVTNDVVNISAIILASIIGIFIKFI</sequence>
<dbReference type="Proteomes" id="UP000789833">
    <property type="component" value="Unassembled WGS sequence"/>
</dbReference>
<feature type="transmembrane region" description="Helical" evidence="6">
    <location>
        <begin position="246"/>
        <end position="264"/>
    </location>
</feature>
<comment type="subcellular location">
    <subcellularLocation>
        <location evidence="1">Membrane</location>
        <topology evidence="1">Multi-pass membrane protein</topology>
    </subcellularLocation>
</comment>
<evidence type="ECO:0008006" key="9">
    <source>
        <dbReference type="Google" id="ProtNLM"/>
    </source>
</evidence>
<keyword evidence="4 6" id="KW-1133">Transmembrane helix</keyword>
<dbReference type="EMBL" id="CAKJTJ010000001">
    <property type="protein sequence ID" value="CAG9619304.1"/>
    <property type="molecule type" value="Genomic_DNA"/>
</dbReference>
<accession>A0ABN8A2S8</accession>
<keyword evidence="3 6" id="KW-0812">Transmembrane</keyword>
<keyword evidence="5 6" id="KW-0472">Membrane</keyword>
<feature type="transmembrane region" description="Helical" evidence="6">
    <location>
        <begin position="188"/>
        <end position="214"/>
    </location>
</feature>
<feature type="transmembrane region" description="Helical" evidence="6">
    <location>
        <begin position="157"/>
        <end position="181"/>
    </location>
</feature>
<keyword evidence="8" id="KW-1185">Reference proteome</keyword>
<evidence type="ECO:0000256" key="6">
    <source>
        <dbReference type="SAM" id="Phobius"/>
    </source>
</evidence>
<dbReference type="PANTHER" id="PTHR13353:SF5">
    <property type="entry name" value="TRANSMEMBRANE PROTEIN 19"/>
    <property type="match status" value="1"/>
</dbReference>
<name>A0ABN8A2S8_9BACI</name>
<feature type="transmembrane region" description="Helical" evidence="6">
    <location>
        <begin position="87"/>
        <end position="108"/>
    </location>
</feature>
<evidence type="ECO:0000313" key="8">
    <source>
        <dbReference type="Proteomes" id="UP000789833"/>
    </source>
</evidence>
<dbReference type="RefSeq" id="WP_230499251.1">
    <property type="nucleotide sequence ID" value="NZ_CAKJTJ010000001.1"/>
</dbReference>
<gene>
    <name evidence="7" type="ORF">BACCIP111883_00071</name>
</gene>
<evidence type="ECO:0000256" key="4">
    <source>
        <dbReference type="ARBA" id="ARBA00022989"/>
    </source>
</evidence>
<evidence type="ECO:0000313" key="7">
    <source>
        <dbReference type="EMBL" id="CAG9619304.1"/>
    </source>
</evidence>
<evidence type="ECO:0000256" key="3">
    <source>
        <dbReference type="ARBA" id="ARBA00022692"/>
    </source>
</evidence>
<dbReference type="InterPro" id="IPR002794">
    <property type="entry name" value="DUF92_TMEM19"/>
</dbReference>
<comment type="similarity">
    <text evidence="2">Belongs to the TMEM19 family.</text>
</comment>
<protein>
    <recommendedName>
        <fullName evidence="9">DUF92 domain-containing protein</fullName>
    </recommendedName>
</protein>
<comment type="caution">
    <text evidence="7">The sequence shown here is derived from an EMBL/GenBank/DDBJ whole genome shotgun (WGS) entry which is preliminary data.</text>
</comment>
<proteinExistence type="inferred from homology"/>
<evidence type="ECO:0000256" key="2">
    <source>
        <dbReference type="ARBA" id="ARBA00009012"/>
    </source>
</evidence>
<reference evidence="7 8" key="1">
    <citation type="submission" date="2021-10" db="EMBL/GenBank/DDBJ databases">
        <authorList>
            <person name="Criscuolo A."/>
        </authorList>
    </citation>
    <scope>NUCLEOTIDE SEQUENCE [LARGE SCALE GENOMIC DNA]</scope>
    <source>
        <strain evidence="8">CIP 111883</strain>
    </source>
</reference>
<feature type="transmembrane region" description="Helical" evidence="6">
    <location>
        <begin position="37"/>
        <end position="66"/>
    </location>
</feature>
<evidence type="ECO:0000256" key="1">
    <source>
        <dbReference type="ARBA" id="ARBA00004141"/>
    </source>
</evidence>
<dbReference type="PANTHER" id="PTHR13353">
    <property type="entry name" value="TRANSMEMBRANE PROTEIN 19"/>
    <property type="match status" value="1"/>
</dbReference>